<dbReference type="PANTHER" id="PTHR39515">
    <property type="entry name" value="CONSERVED PROTEIN"/>
    <property type="match status" value="1"/>
</dbReference>
<evidence type="ECO:0000256" key="1">
    <source>
        <dbReference type="SAM" id="MobiDB-lite"/>
    </source>
</evidence>
<feature type="domain" description="HTH marR-type" evidence="2">
    <location>
        <begin position="1"/>
        <end position="138"/>
    </location>
</feature>
<proteinExistence type="predicted"/>
<dbReference type="SUPFAM" id="SSF46785">
    <property type="entry name" value="Winged helix' DNA-binding domain"/>
    <property type="match status" value="1"/>
</dbReference>
<dbReference type="Pfam" id="PF01047">
    <property type="entry name" value="MarR"/>
    <property type="match status" value="1"/>
</dbReference>
<reference evidence="4" key="1">
    <citation type="journal article" date="2019" name="Int. J. Syst. Evol. Microbiol.">
        <title>The Global Catalogue of Microorganisms (GCM) 10K type strain sequencing project: providing services to taxonomists for standard genome sequencing and annotation.</title>
        <authorList>
            <consortium name="The Broad Institute Genomics Platform"/>
            <consortium name="The Broad Institute Genome Sequencing Center for Infectious Disease"/>
            <person name="Wu L."/>
            <person name="Ma J."/>
        </authorList>
    </citation>
    <scope>NUCLEOTIDE SEQUENCE [LARGE SCALE GENOMIC DNA]</scope>
    <source>
        <strain evidence="4">XZYJ18</strain>
    </source>
</reference>
<feature type="region of interest" description="Disordered" evidence="1">
    <location>
        <begin position="138"/>
        <end position="163"/>
    </location>
</feature>
<comment type="caution">
    <text evidence="3">The sequence shown here is derived from an EMBL/GenBank/DDBJ whole genome shotgun (WGS) entry which is preliminary data.</text>
</comment>
<dbReference type="InterPro" id="IPR000835">
    <property type="entry name" value="HTH_MarR-typ"/>
</dbReference>
<name>A0ABV9DWQ8_9ACTN</name>
<evidence type="ECO:0000259" key="2">
    <source>
        <dbReference type="PROSITE" id="PS50995"/>
    </source>
</evidence>
<gene>
    <name evidence="3" type="ORF">ACFO4E_15795</name>
</gene>
<dbReference type="InterPro" id="IPR036388">
    <property type="entry name" value="WH-like_DNA-bd_sf"/>
</dbReference>
<sequence length="163" mass="17777">MEALLEVLERELMLAGRHSAMGPPGSACGPRALERSAYVLLSRLETEGPMSNGELAHAFRLDASTVHRQTGAMMRSGLVRRIPDPDGGMARKFSMTDEGARRLAEDRSRIRDGLAAALDGWTSKDIGRLTEMLTRFNASIEERDERPWPRAASGRERASAGGG</sequence>
<dbReference type="EMBL" id="JBHSFQ010000014">
    <property type="protein sequence ID" value="MFC4563326.1"/>
    <property type="molecule type" value="Genomic_DNA"/>
</dbReference>
<feature type="compositionally biased region" description="Basic and acidic residues" evidence="1">
    <location>
        <begin position="140"/>
        <end position="163"/>
    </location>
</feature>
<protein>
    <submittedName>
        <fullName evidence="3">MarR family winged helix-turn-helix transcriptional regulator</fullName>
    </submittedName>
</protein>
<dbReference type="InterPro" id="IPR036390">
    <property type="entry name" value="WH_DNA-bd_sf"/>
</dbReference>
<keyword evidence="4" id="KW-1185">Reference proteome</keyword>
<dbReference type="InterPro" id="IPR052526">
    <property type="entry name" value="HTH-type_Bedaq_tolerance"/>
</dbReference>
<dbReference type="Proteomes" id="UP001595923">
    <property type="component" value="Unassembled WGS sequence"/>
</dbReference>
<evidence type="ECO:0000313" key="4">
    <source>
        <dbReference type="Proteomes" id="UP001595923"/>
    </source>
</evidence>
<organism evidence="3 4">
    <name type="scientific">Nocardiopsis mangrovi</name>
    <dbReference type="NCBI Taxonomy" id="1179818"/>
    <lineage>
        <taxon>Bacteria</taxon>
        <taxon>Bacillati</taxon>
        <taxon>Actinomycetota</taxon>
        <taxon>Actinomycetes</taxon>
        <taxon>Streptosporangiales</taxon>
        <taxon>Nocardiopsidaceae</taxon>
        <taxon>Nocardiopsis</taxon>
    </lineage>
</organism>
<accession>A0ABV9DWQ8</accession>
<dbReference type="PANTHER" id="PTHR39515:SF2">
    <property type="entry name" value="HTH-TYPE TRANSCRIPTIONAL REGULATOR RV0880"/>
    <property type="match status" value="1"/>
</dbReference>
<dbReference type="RefSeq" id="WP_378575411.1">
    <property type="nucleotide sequence ID" value="NZ_JBHSFQ010000014.1"/>
</dbReference>
<dbReference type="PROSITE" id="PS50995">
    <property type="entry name" value="HTH_MARR_2"/>
    <property type="match status" value="1"/>
</dbReference>
<evidence type="ECO:0000313" key="3">
    <source>
        <dbReference type="EMBL" id="MFC4563326.1"/>
    </source>
</evidence>
<dbReference type="SMART" id="SM00347">
    <property type="entry name" value="HTH_MARR"/>
    <property type="match status" value="1"/>
</dbReference>
<dbReference type="Gene3D" id="1.10.10.10">
    <property type="entry name" value="Winged helix-like DNA-binding domain superfamily/Winged helix DNA-binding domain"/>
    <property type="match status" value="1"/>
</dbReference>